<evidence type="ECO:0000313" key="3">
    <source>
        <dbReference type="Proteomes" id="UP000815846"/>
    </source>
</evidence>
<protein>
    <submittedName>
        <fullName evidence="2">Ketosteroid isomerase</fullName>
    </submittedName>
</protein>
<proteinExistence type="predicted"/>
<dbReference type="InterPro" id="IPR037401">
    <property type="entry name" value="SnoaL-like"/>
</dbReference>
<sequence length="129" mass="14906">MSNLEIIKSTYEGDSSEENGKNLRKHLSKSATWKEADGFPLAGVYIGFEEISQKVFKRLSTEWTDYRFVVEGYVDAENRVFAYGTYYGTYNETGRKFSARVAHLWMLENNKIVSFEQFVDSVPVDESMK</sequence>
<evidence type="ECO:0000313" key="2">
    <source>
        <dbReference type="EMBL" id="TYK66314.1"/>
    </source>
</evidence>
<dbReference type="Gene3D" id="3.10.450.50">
    <property type="match status" value="1"/>
</dbReference>
<organism evidence="2 3">
    <name type="scientific">Colwellia echini</name>
    <dbReference type="NCBI Taxonomy" id="1982103"/>
    <lineage>
        <taxon>Bacteria</taxon>
        <taxon>Pseudomonadati</taxon>
        <taxon>Pseudomonadota</taxon>
        <taxon>Gammaproteobacteria</taxon>
        <taxon>Alteromonadales</taxon>
        <taxon>Colwelliaceae</taxon>
        <taxon>Colwellia</taxon>
    </lineage>
</organism>
<keyword evidence="2" id="KW-0413">Isomerase</keyword>
<gene>
    <name evidence="2" type="ORF">CWS31_006480</name>
</gene>
<dbReference type="SUPFAM" id="SSF54427">
    <property type="entry name" value="NTF2-like"/>
    <property type="match status" value="1"/>
</dbReference>
<evidence type="ECO:0000259" key="1">
    <source>
        <dbReference type="Pfam" id="PF12680"/>
    </source>
</evidence>
<dbReference type="PANTHER" id="PTHR41252">
    <property type="entry name" value="BLR2505 PROTEIN"/>
    <property type="match status" value="1"/>
</dbReference>
<dbReference type="Proteomes" id="UP000815846">
    <property type="component" value="Unassembled WGS sequence"/>
</dbReference>
<accession>A0ABY3MYR3</accession>
<dbReference type="EMBL" id="PJAI02000005">
    <property type="protein sequence ID" value="TYK66314.1"/>
    <property type="molecule type" value="Genomic_DNA"/>
</dbReference>
<dbReference type="Pfam" id="PF12680">
    <property type="entry name" value="SnoaL_2"/>
    <property type="match status" value="1"/>
</dbReference>
<reference evidence="2 3" key="1">
    <citation type="submission" date="2019-08" db="EMBL/GenBank/DDBJ databases">
        <title>Microbe sample from Colwellia echini.</title>
        <authorList>
            <person name="Christiansen L."/>
            <person name="Pathiraja D."/>
            <person name="Schultz-Johansen M."/>
            <person name="Choi I.-G."/>
            <person name="Stougaard P."/>
        </authorList>
    </citation>
    <scope>NUCLEOTIDE SEQUENCE [LARGE SCALE GENOMIC DNA]</scope>
    <source>
        <strain evidence="2 3">A3</strain>
    </source>
</reference>
<name>A0ABY3MYR3_9GAMM</name>
<keyword evidence="3" id="KW-1185">Reference proteome</keyword>
<dbReference type="GO" id="GO:0016853">
    <property type="term" value="F:isomerase activity"/>
    <property type="evidence" value="ECO:0007669"/>
    <property type="project" value="UniProtKB-KW"/>
</dbReference>
<comment type="caution">
    <text evidence="2">The sequence shown here is derived from an EMBL/GenBank/DDBJ whole genome shotgun (WGS) entry which is preliminary data.</text>
</comment>
<dbReference type="InterPro" id="IPR032710">
    <property type="entry name" value="NTF2-like_dom_sf"/>
</dbReference>
<dbReference type="PANTHER" id="PTHR41252:SF1">
    <property type="entry name" value="BLR2505 PROTEIN"/>
    <property type="match status" value="1"/>
</dbReference>
<feature type="domain" description="SnoaL-like" evidence="1">
    <location>
        <begin position="22"/>
        <end position="114"/>
    </location>
</feature>